<sequence>MTLTRRAFGGLTLSGALLPRAALSQALSPLHAMRAPLSAPTTEFEAALTWMEERGSPDMAAALITALRFSRSRGPQIAETLTAITGEDYFTDWFQWMLWQERNPQITPHADFPTYKREVMLRIDDNFDLFLRPEDIRPDRMRIRLEEITWGGVVKDGIPSLDNPQLIPAGEAEYLRGDDLVFGVSINGDVRAYPLRIMGWHEMFNEVIGGVPVALAYCTLCGSGILFETDVPGRSAPLVFGSSGFLYRSNKLMFDRETHSLWNQWTGKPVVGPLVDSGIELRQRPVVITTWDSWKASNPGTMVLSLNTGHRRDYGSGVVYNDYFASPDLMFPAQVDQGRHAQKDYVFAVRQFGAARAWPLKAFGGRPIINDAIADTPLLLIGDVGKRSVRAYERGDRTFTQSGSKIADQTGAAWRVTEDALLGPDGARLDRVAGHISYWFAWDNYLGDAATVYDG</sequence>
<dbReference type="Proteomes" id="UP000186336">
    <property type="component" value="Chromosome"/>
</dbReference>
<evidence type="ECO:0000313" key="2">
    <source>
        <dbReference type="Proteomes" id="UP000186336"/>
    </source>
</evidence>
<dbReference type="STRING" id="299262.BWR18_17355"/>
<dbReference type="InterPro" id="IPR021516">
    <property type="entry name" value="DUF3179"/>
</dbReference>
<evidence type="ECO:0008006" key="3">
    <source>
        <dbReference type="Google" id="ProtNLM"/>
    </source>
</evidence>
<dbReference type="KEGG" id="tom:BWR18_17355"/>
<name>A0A1P8MZ48_9RHOB</name>
<reference evidence="1 2" key="1">
    <citation type="submission" date="2017-01" db="EMBL/GenBank/DDBJ databases">
        <title>Complete genome of Tateyamaria omphalii DOK1-4 isolated from seawater in Dokdo.</title>
        <authorList>
            <person name="Kim J.H."/>
            <person name="Chi W.-J."/>
        </authorList>
    </citation>
    <scope>NUCLEOTIDE SEQUENCE [LARGE SCALE GENOMIC DNA]</scope>
    <source>
        <strain evidence="1 2">DOK1-4</strain>
    </source>
</reference>
<evidence type="ECO:0000313" key="1">
    <source>
        <dbReference type="EMBL" id="APX13252.1"/>
    </source>
</evidence>
<dbReference type="AlphaFoldDB" id="A0A1P8MZ48"/>
<dbReference type="EMBL" id="CP019312">
    <property type="protein sequence ID" value="APX13252.1"/>
    <property type="molecule type" value="Genomic_DNA"/>
</dbReference>
<dbReference type="Pfam" id="PF11376">
    <property type="entry name" value="DUF3179"/>
    <property type="match status" value="1"/>
</dbReference>
<protein>
    <recommendedName>
        <fullName evidence="3">DUF3179 domain-containing protein</fullName>
    </recommendedName>
</protein>
<accession>A0A1P8MZ48</accession>
<dbReference type="RefSeq" id="WP_076629686.1">
    <property type="nucleotide sequence ID" value="NZ_CP019312.1"/>
</dbReference>
<organism evidence="1 2">
    <name type="scientific">Tateyamaria omphalii</name>
    <dbReference type="NCBI Taxonomy" id="299262"/>
    <lineage>
        <taxon>Bacteria</taxon>
        <taxon>Pseudomonadati</taxon>
        <taxon>Pseudomonadota</taxon>
        <taxon>Alphaproteobacteria</taxon>
        <taxon>Rhodobacterales</taxon>
        <taxon>Roseobacteraceae</taxon>
        <taxon>Tateyamaria</taxon>
    </lineage>
</organism>
<proteinExistence type="predicted"/>
<dbReference type="OrthoDB" id="9806357at2"/>
<gene>
    <name evidence="1" type="ORF">BWR18_17355</name>
</gene>
<keyword evidence="2" id="KW-1185">Reference proteome</keyword>